<feature type="binding site" evidence="3">
    <location>
        <position position="344"/>
    </location>
    <ligand>
        <name>Zn(2+)</name>
        <dbReference type="ChEBI" id="CHEBI:29105"/>
    </ligand>
</feature>
<evidence type="ECO:0000256" key="4">
    <source>
        <dbReference type="SAM" id="MobiDB-lite"/>
    </source>
</evidence>
<feature type="domain" description="Deacetylase sirtuin-type" evidence="5">
    <location>
        <begin position="224"/>
        <end position="467"/>
    </location>
</feature>
<dbReference type="Gene3D" id="3.40.50.1220">
    <property type="entry name" value="TPP-binding domain"/>
    <property type="match status" value="1"/>
</dbReference>
<sequence length="526" mass="58816">MSIQLDPNLILEFLKAEPPTSHTQRGAKINAIRHKVWKHRGLLTIGAAQEMGYGGADLKYDLRMSNVKLVRVESTTESSMNYEQNEDIKFDDWHDPVSFEKLVQRAQETFGDQDGLALVQGWQAKNICRTRYLVRNPDGVTFNSMKEAIDALQAVQNHESNILEPQNSIVLRSSNDPCTSFTSKTIQTVQRKKTRTCQNSTSPKKMKITKNKNTAVSSAQLQSPPTKFESLQLVAQAIINNPEKVLILTGAGIEIDSFKKIPPAPTLTHRAISFLRTISSGLLAHITTNISGLQLEVEQSDLVALNFVPVHRTIHDGQCSRRSCGKVYRPRRITDYRVPSLCDCKYTAPVVYGCVPSTKDVSSEDSEIANRVAQDREVLLILGNSLENGRNGTGLKWMSKLQTTSVVVVDPFLPQNIDKACDLVRERLRACHFKSKNSNKYLDALHIVHETADEFMRHLVTAIHKAGGDHFAPNWESLQDTTLSTPSFYDTHPPPPLSPSYEHEPTITVLKQLARRLQTVNEASNG</sequence>
<evidence type="ECO:0000313" key="6">
    <source>
        <dbReference type="EMBL" id="CAE0365167.1"/>
    </source>
</evidence>
<evidence type="ECO:0000256" key="2">
    <source>
        <dbReference type="ARBA" id="ARBA00023027"/>
    </source>
</evidence>
<name>A0A6S8C106_9STRA</name>
<dbReference type="EMBL" id="HBIJ01008360">
    <property type="protein sequence ID" value="CAE0365168.1"/>
    <property type="molecule type" value="Transcribed_RNA"/>
</dbReference>
<dbReference type="PROSITE" id="PS50305">
    <property type="entry name" value="SIRTUIN"/>
    <property type="match status" value="1"/>
</dbReference>
<keyword evidence="3" id="KW-0479">Metal-binding</keyword>
<accession>A0A6S8C106</accession>
<proteinExistence type="predicted"/>
<dbReference type="InterPro" id="IPR029035">
    <property type="entry name" value="DHS-like_NAD/FAD-binding_dom"/>
</dbReference>
<evidence type="ECO:0000256" key="3">
    <source>
        <dbReference type="PROSITE-ProRule" id="PRU00236"/>
    </source>
</evidence>
<dbReference type="GO" id="GO:0016740">
    <property type="term" value="F:transferase activity"/>
    <property type="evidence" value="ECO:0007669"/>
    <property type="project" value="UniProtKB-KW"/>
</dbReference>
<dbReference type="SUPFAM" id="SSF52467">
    <property type="entry name" value="DHS-like NAD/FAD-binding domain"/>
    <property type="match status" value="1"/>
</dbReference>
<evidence type="ECO:0000259" key="5">
    <source>
        <dbReference type="PROSITE" id="PS50305"/>
    </source>
</evidence>
<dbReference type="InterPro" id="IPR026591">
    <property type="entry name" value="Sirtuin_cat_small_dom_sf"/>
</dbReference>
<evidence type="ECO:0000256" key="1">
    <source>
        <dbReference type="ARBA" id="ARBA00022679"/>
    </source>
</evidence>
<feature type="active site" description="Proton acceptor" evidence="3">
    <location>
        <position position="311"/>
    </location>
</feature>
<feature type="binding site" evidence="3">
    <location>
        <position position="324"/>
    </location>
    <ligand>
        <name>Zn(2+)</name>
        <dbReference type="ChEBI" id="CHEBI:29105"/>
    </ligand>
</feature>
<keyword evidence="1" id="KW-0808">Transferase</keyword>
<dbReference type="EMBL" id="HBIJ01008359">
    <property type="protein sequence ID" value="CAE0365167.1"/>
    <property type="molecule type" value="Transcribed_RNA"/>
</dbReference>
<dbReference type="GO" id="GO:0046872">
    <property type="term" value="F:metal ion binding"/>
    <property type="evidence" value="ECO:0007669"/>
    <property type="project" value="UniProtKB-KW"/>
</dbReference>
<gene>
    <name evidence="6" type="ORF">ALAG00032_LOCUS5909</name>
    <name evidence="7" type="ORF">ALAG00032_LOCUS5910</name>
</gene>
<keyword evidence="2" id="KW-0520">NAD</keyword>
<organism evidence="7">
    <name type="scientific">Aureoumbra lagunensis</name>
    <dbReference type="NCBI Taxonomy" id="44058"/>
    <lineage>
        <taxon>Eukaryota</taxon>
        <taxon>Sar</taxon>
        <taxon>Stramenopiles</taxon>
        <taxon>Ochrophyta</taxon>
        <taxon>Pelagophyceae</taxon>
        <taxon>Pelagomonadales</taxon>
        <taxon>Aureoumbra</taxon>
    </lineage>
</organism>
<feature type="binding site" evidence="3">
    <location>
        <position position="319"/>
    </location>
    <ligand>
        <name>Zn(2+)</name>
        <dbReference type="ChEBI" id="CHEBI:29105"/>
    </ligand>
</feature>
<protein>
    <recommendedName>
        <fullName evidence="5">Deacetylase sirtuin-type domain-containing protein</fullName>
    </recommendedName>
</protein>
<dbReference type="Gene3D" id="3.30.1600.10">
    <property type="entry name" value="SIR2/SIRT2 'Small Domain"/>
    <property type="match status" value="1"/>
</dbReference>
<evidence type="ECO:0000313" key="7">
    <source>
        <dbReference type="EMBL" id="CAE0365168.1"/>
    </source>
</evidence>
<dbReference type="InterPro" id="IPR026590">
    <property type="entry name" value="Ssirtuin_cat_dom"/>
</dbReference>
<keyword evidence="3" id="KW-0862">Zinc</keyword>
<reference evidence="7" key="1">
    <citation type="submission" date="2021-01" db="EMBL/GenBank/DDBJ databases">
        <authorList>
            <person name="Corre E."/>
            <person name="Pelletier E."/>
            <person name="Niang G."/>
            <person name="Scheremetjew M."/>
            <person name="Finn R."/>
            <person name="Kale V."/>
            <person name="Holt S."/>
            <person name="Cochrane G."/>
            <person name="Meng A."/>
            <person name="Brown T."/>
            <person name="Cohen L."/>
        </authorList>
    </citation>
    <scope>NUCLEOTIDE SEQUENCE</scope>
    <source>
        <strain evidence="7">CCMP1510</strain>
    </source>
</reference>
<feature type="binding site" evidence="3">
    <location>
        <position position="342"/>
    </location>
    <ligand>
        <name>Zn(2+)</name>
        <dbReference type="ChEBI" id="CHEBI:29105"/>
    </ligand>
</feature>
<dbReference type="AlphaFoldDB" id="A0A6S8C106"/>
<feature type="region of interest" description="Disordered" evidence="4">
    <location>
        <begin position="483"/>
        <end position="502"/>
    </location>
</feature>